<reference evidence="7 10" key="2">
    <citation type="submission" date="2021-01" db="EMBL/GenBank/DDBJ databases">
        <title>Whole genome shotgun sequence of Cellulomonas oligotrophica NBRC 109435.</title>
        <authorList>
            <person name="Komaki H."/>
            <person name="Tamura T."/>
        </authorList>
    </citation>
    <scope>NUCLEOTIDE SEQUENCE [LARGE SCALE GENOMIC DNA]</scope>
    <source>
        <strain evidence="7 10">NBRC 109435</strain>
    </source>
</reference>
<reference evidence="8 9" key="1">
    <citation type="submission" date="2020-07" db="EMBL/GenBank/DDBJ databases">
        <title>Sequencing the genomes of 1000 actinobacteria strains.</title>
        <authorList>
            <person name="Klenk H.-P."/>
        </authorList>
    </citation>
    <scope>NUCLEOTIDE SEQUENCE [LARGE SCALE GENOMIC DNA]</scope>
    <source>
        <strain evidence="8 9">DSM 24482</strain>
    </source>
</reference>
<dbReference type="EMBL" id="JACCBK010000001">
    <property type="protein sequence ID" value="NYD86697.1"/>
    <property type="molecule type" value="Genomic_DNA"/>
</dbReference>
<evidence type="ECO:0000259" key="6">
    <source>
        <dbReference type="PROSITE" id="PS50977"/>
    </source>
</evidence>
<dbReference type="PANTHER" id="PTHR30055:SF234">
    <property type="entry name" value="HTH-TYPE TRANSCRIPTIONAL REGULATOR BETI"/>
    <property type="match status" value="1"/>
</dbReference>
<dbReference type="PANTHER" id="PTHR30055">
    <property type="entry name" value="HTH-TYPE TRANSCRIPTIONAL REGULATOR RUTR"/>
    <property type="match status" value="1"/>
</dbReference>
<feature type="compositionally biased region" description="Basic and acidic residues" evidence="5">
    <location>
        <begin position="1"/>
        <end position="19"/>
    </location>
</feature>
<dbReference type="GO" id="GO:0000976">
    <property type="term" value="F:transcription cis-regulatory region binding"/>
    <property type="evidence" value="ECO:0007669"/>
    <property type="project" value="TreeGrafter"/>
</dbReference>
<protein>
    <submittedName>
        <fullName evidence="8">AcrR family transcriptional regulator</fullName>
    </submittedName>
</protein>
<dbReference type="EMBL" id="BONN01000020">
    <property type="protein sequence ID" value="GIG34588.1"/>
    <property type="molecule type" value="Genomic_DNA"/>
</dbReference>
<dbReference type="Pfam" id="PF00440">
    <property type="entry name" value="TetR_N"/>
    <property type="match status" value="1"/>
</dbReference>
<keyword evidence="10" id="KW-1185">Reference proteome</keyword>
<comment type="caution">
    <text evidence="8">The sequence shown here is derived from an EMBL/GenBank/DDBJ whole genome shotgun (WGS) entry which is preliminary data.</text>
</comment>
<dbReference type="GO" id="GO:0003700">
    <property type="term" value="F:DNA-binding transcription factor activity"/>
    <property type="evidence" value="ECO:0007669"/>
    <property type="project" value="TreeGrafter"/>
</dbReference>
<dbReference type="AlphaFoldDB" id="A0A7Y9FGP2"/>
<keyword evidence="3" id="KW-0804">Transcription</keyword>
<name>A0A7Y9FGP2_9CELL</name>
<feature type="domain" description="HTH tetR-type" evidence="6">
    <location>
        <begin position="35"/>
        <end position="95"/>
    </location>
</feature>
<dbReference type="Gene3D" id="1.10.357.10">
    <property type="entry name" value="Tetracycline Repressor, domain 2"/>
    <property type="match status" value="1"/>
</dbReference>
<dbReference type="Proteomes" id="UP000618382">
    <property type="component" value="Unassembled WGS sequence"/>
</dbReference>
<evidence type="ECO:0000256" key="2">
    <source>
        <dbReference type="ARBA" id="ARBA00023125"/>
    </source>
</evidence>
<dbReference type="SUPFAM" id="SSF46689">
    <property type="entry name" value="Homeodomain-like"/>
    <property type="match status" value="1"/>
</dbReference>
<feature type="region of interest" description="Disordered" evidence="5">
    <location>
        <begin position="1"/>
        <end position="35"/>
    </location>
</feature>
<evidence type="ECO:0000313" key="9">
    <source>
        <dbReference type="Proteomes" id="UP000577956"/>
    </source>
</evidence>
<dbReference type="PROSITE" id="PS50977">
    <property type="entry name" value="HTH_TETR_2"/>
    <property type="match status" value="1"/>
</dbReference>
<dbReference type="RefSeq" id="WP_140458277.1">
    <property type="nucleotide sequence ID" value="NZ_BAABFI010000001.1"/>
</dbReference>
<keyword evidence="1" id="KW-0805">Transcription regulation</keyword>
<gene>
    <name evidence="8" type="ORF">BKA21_002246</name>
    <name evidence="7" type="ORF">Col01nite_37470</name>
</gene>
<dbReference type="InterPro" id="IPR050109">
    <property type="entry name" value="HTH-type_TetR-like_transc_reg"/>
</dbReference>
<dbReference type="InterPro" id="IPR001647">
    <property type="entry name" value="HTH_TetR"/>
</dbReference>
<dbReference type="SUPFAM" id="SSF48498">
    <property type="entry name" value="Tetracyclin repressor-like, C-terminal domain"/>
    <property type="match status" value="1"/>
</dbReference>
<dbReference type="PRINTS" id="PR00455">
    <property type="entry name" value="HTHTETR"/>
</dbReference>
<organism evidence="8 9">
    <name type="scientific">Cellulomonas oligotrophica</name>
    <dbReference type="NCBI Taxonomy" id="931536"/>
    <lineage>
        <taxon>Bacteria</taxon>
        <taxon>Bacillati</taxon>
        <taxon>Actinomycetota</taxon>
        <taxon>Actinomycetes</taxon>
        <taxon>Micrococcales</taxon>
        <taxon>Cellulomonadaceae</taxon>
        <taxon>Cellulomonas</taxon>
    </lineage>
</organism>
<sequence>MDGTTGRRDDAARTPDARARGTRGGTGGGAHRPADERRAQLLDAAVEILREQGLRGLTTRAVTARAGVTHGIFHYCFGSKQGLVRALLERELTGTLDSAWGAATAADDVRTALHQGLLAQLDRVRADPGRLVLLDELVRAARQDPDLEDPAAWEQTRYLTEIEARLDTWARTADLVWLAPTADVAALVLATADGTVRTWLVDRDDDRARRTVDVAATAIGSLARPRP</sequence>
<dbReference type="Proteomes" id="UP000577956">
    <property type="component" value="Unassembled WGS sequence"/>
</dbReference>
<evidence type="ECO:0000313" key="10">
    <source>
        <dbReference type="Proteomes" id="UP000618382"/>
    </source>
</evidence>
<proteinExistence type="predicted"/>
<dbReference type="InterPro" id="IPR009057">
    <property type="entry name" value="Homeodomain-like_sf"/>
</dbReference>
<evidence type="ECO:0000313" key="7">
    <source>
        <dbReference type="EMBL" id="GIG34588.1"/>
    </source>
</evidence>
<evidence type="ECO:0000256" key="4">
    <source>
        <dbReference type="PROSITE-ProRule" id="PRU00335"/>
    </source>
</evidence>
<dbReference type="InterPro" id="IPR036271">
    <property type="entry name" value="Tet_transcr_reg_TetR-rel_C_sf"/>
</dbReference>
<evidence type="ECO:0000256" key="3">
    <source>
        <dbReference type="ARBA" id="ARBA00023163"/>
    </source>
</evidence>
<keyword evidence="2 4" id="KW-0238">DNA-binding</keyword>
<feature type="DNA-binding region" description="H-T-H motif" evidence="4">
    <location>
        <begin position="58"/>
        <end position="77"/>
    </location>
</feature>
<evidence type="ECO:0000256" key="5">
    <source>
        <dbReference type="SAM" id="MobiDB-lite"/>
    </source>
</evidence>
<accession>A0A7Y9FGP2</accession>
<evidence type="ECO:0000313" key="8">
    <source>
        <dbReference type="EMBL" id="NYD86697.1"/>
    </source>
</evidence>
<evidence type="ECO:0000256" key="1">
    <source>
        <dbReference type="ARBA" id="ARBA00023015"/>
    </source>
</evidence>